<proteinExistence type="predicted"/>
<dbReference type="Pfam" id="PF13628">
    <property type="entry name" value="DUF4142"/>
    <property type="match status" value="1"/>
</dbReference>
<feature type="chain" id="PRO_5043611451" evidence="1">
    <location>
        <begin position="27"/>
        <end position="176"/>
    </location>
</feature>
<reference evidence="3" key="1">
    <citation type="submission" date="2023-07" db="EMBL/GenBank/DDBJ databases">
        <title>Sorghum-associated microbial communities from plants grown in Nebraska, USA.</title>
        <authorList>
            <person name="Schachtman D."/>
        </authorList>
    </citation>
    <scope>NUCLEOTIDE SEQUENCE</scope>
    <source>
        <strain evidence="3">DS3754</strain>
    </source>
</reference>
<dbReference type="PANTHER" id="PTHR38593">
    <property type="entry name" value="BLR2558 PROTEIN"/>
    <property type="match status" value="1"/>
</dbReference>
<evidence type="ECO:0000313" key="3">
    <source>
        <dbReference type="EMBL" id="MDP9891682.1"/>
    </source>
</evidence>
<evidence type="ECO:0000256" key="1">
    <source>
        <dbReference type="SAM" id="SignalP"/>
    </source>
</evidence>
<dbReference type="RefSeq" id="WP_013541506.1">
    <property type="nucleotide sequence ID" value="NZ_JAUSRD010000002.1"/>
</dbReference>
<dbReference type="AlphaFoldDB" id="A0AAW8CMZ4"/>
<comment type="caution">
    <text evidence="3">The sequence shown here is derived from an EMBL/GenBank/DDBJ whole genome shotgun (WGS) entry which is preliminary data.</text>
</comment>
<dbReference type="Proteomes" id="UP001242045">
    <property type="component" value="Unassembled WGS sequence"/>
</dbReference>
<gene>
    <name evidence="3" type="ORF">J2W31_000785</name>
</gene>
<dbReference type="InterPro" id="IPR012347">
    <property type="entry name" value="Ferritin-like"/>
</dbReference>
<accession>A0AAW8CMZ4</accession>
<feature type="signal peptide" evidence="1">
    <location>
        <begin position="1"/>
        <end position="26"/>
    </location>
</feature>
<protein>
    <submittedName>
        <fullName evidence="3">Membrane protein</fullName>
    </submittedName>
</protein>
<dbReference type="Gene3D" id="1.20.1260.10">
    <property type="match status" value="1"/>
</dbReference>
<feature type="domain" description="DUF4142" evidence="2">
    <location>
        <begin position="33"/>
        <end position="169"/>
    </location>
</feature>
<dbReference type="PANTHER" id="PTHR38593:SF1">
    <property type="entry name" value="BLR2558 PROTEIN"/>
    <property type="match status" value="1"/>
</dbReference>
<dbReference type="InterPro" id="IPR025419">
    <property type="entry name" value="DUF4142"/>
</dbReference>
<sequence length="176" mass="18731">MTLSSRHLAATFAVSFSLLAASSAWAADKLAAADASMLKDIAQANMAEVETGKLALEKSTNPEIKKFAQMMVDDHSKGLADVKTLASAKGTELPDGPDVKHKATALEFKALSGDMFNSRYVKQAGVGDHEATEKLLKKTQAEAKDADLKALAGKMLPIVQGHLQHARQLVATTDKK</sequence>
<evidence type="ECO:0000313" key="4">
    <source>
        <dbReference type="Proteomes" id="UP001242045"/>
    </source>
</evidence>
<name>A0AAW8CMZ4_9BURK</name>
<keyword evidence="1" id="KW-0732">Signal</keyword>
<evidence type="ECO:0000259" key="2">
    <source>
        <dbReference type="Pfam" id="PF13628"/>
    </source>
</evidence>
<organism evidence="3 4">
    <name type="scientific">Variovorax boronicumulans</name>
    <dbReference type="NCBI Taxonomy" id="436515"/>
    <lineage>
        <taxon>Bacteria</taxon>
        <taxon>Pseudomonadati</taxon>
        <taxon>Pseudomonadota</taxon>
        <taxon>Betaproteobacteria</taxon>
        <taxon>Burkholderiales</taxon>
        <taxon>Comamonadaceae</taxon>
        <taxon>Variovorax</taxon>
    </lineage>
</organism>
<dbReference type="EMBL" id="JAUSRD010000002">
    <property type="protein sequence ID" value="MDP9891682.1"/>
    <property type="molecule type" value="Genomic_DNA"/>
</dbReference>